<evidence type="ECO:0000313" key="1">
    <source>
        <dbReference type="EMBL" id="KND99947.1"/>
    </source>
</evidence>
<accession>A0A0L0P0J8</accession>
<dbReference type="Proteomes" id="UP000037122">
    <property type="component" value="Unassembled WGS sequence"/>
</dbReference>
<proteinExistence type="predicted"/>
<comment type="caution">
    <text evidence="1">The sequence shown here is derived from an EMBL/GenBank/DDBJ whole genome shotgun (WGS) entry which is preliminary data.</text>
</comment>
<organism evidence="1 2">
    <name type="scientific">Candidozyma auris</name>
    <name type="common">Yeast</name>
    <name type="synonym">Candida auris</name>
    <dbReference type="NCBI Taxonomy" id="498019"/>
    <lineage>
        <taxon>Eukaryota</taxon>
        <taxon>Fungi</taxon>
        <taxon>Dikarya</taxon>
        <taxon>Ascomycota</taxon>
        <taxon>Saccharomycotina</taxon>
        <taxon>Pichiomycetes</taxon>
        <taxon>Metschnikowiaceae</taxon>
        <taxon>Candidozyma</taxon>
    </lineage>
</organism>
<sequence length="47" mass="5279">MKYVLEHVMRGRLPFLAFEVDSKDPAFYCIDFVPLGLLCAAGESEIS</sequence>
<dbReference type="VEuPathDB" id="FungiDB:QG37_03380"/>
<protein>
    <submittedName>
        <fullName evidence="1">Uncharacterized protein</fullName>
    </submittedName>
</protein>
<dbReference type="AlphaFoldDB" id="A0A0L0P0J8"/>
<evidence type="ECO:0000313" key="2">
    <source>
        <dbReference type="Proteomes" id="UP000037122"/>
    </source>
</evidence>
<name>A0A0L0P0J8_CANAR</name>
<dbReference type="EMBL" id="LGST01000021">
    <property type="protein sequence ID" value="KND99947.1"/>
    <property type="molecule type" value="Genomic_DNA"/>
</dbReference>
<gene>
    <name evidence="1" type="ORF">QG37_03380</name>
</gene>
<reference evidence="2" key="1">
    <citation type="journal article" date="2015" name="BMC Genomics">
        <title>Draft genome of a commonly misdiagnosed multidrug resistant pathogen Candida auris.</title>
        <authorList>
            <person name="Chatterjee S."/>
            <person name="Alampalli S.V."/>
            <person name="Nageshan R.K."/>
            <person name="Chettiar S.T."/>
            <person name="Joshi S."/>
            <person name="Tatu U.S."/>
        </authorList>
    </citation>
    <scope>NUCLEOTIDE SEQUENCE [LARGE SCALE GENOMIC DNA]</scope>
    <source>
        <strain evidence="2">6684</strain>
    </source>
</reference>